<keyword evidence="3" id="KW-1185">Reference proteome</keyword>
<dbReference type="Proteomes" id="UP000030746">
    <property type="component" value="Unassembled WGS sequence"/>
</dbReference>
<dbReference type="AlphaFoldDB" id="V4C2I2"/>
<accession>V4C2I2</accession>
<name>V4C2I2_LOTGI</name>
<organism evidence="2 3">
    <name type="scientific">Lottia gigantea</name>
    <name type="common">Giant owl limpet</name>
    <dbReference type="NCBI Taxonomy" id="225164"/>
    <lineage>
        <taxon>Eukaryota</taxon>
        <taxon>Metazoa</taxon>
        <taxon>Spiralia</taxon>
        <taxon>Lophotrochozoa</taxon>
        <taxon>Mollusca</taxon>
        <taxon>Gastropoda</taxon>
        <taxon>Patellogastropoda</taxon>
        <taxon>Lottioidea</taxon>
        <taxon>Lottiidae</taxon>
        <taxon>Lottia</taxon>
    </lineage>
</organism>
<protein>
    <submittedName>
        <fullName evidence="2">Uncharacterized protein</fullName>
    </submittedName>
</protein>
<dbReference type="HOGENOM" id="CLU_2266780_0_0_1"/>
<dbReference type="CTD" id="20248766"/>
<dbReference type="OrthoDB" id="6128360at2759"/>
<gene>
    <name evidence="2" type="ORF">LOTGIDRAFT_231926</name>
</gene>
<dbReference type="OMA" id="DNSCDHR"/>
<feature type="transmembrane region" description="Helical" evidence="1">
    <location>
        <begin position="26"/>
        <end position="50"/>
    </location>
</feature>
<evidence type="ECO:0000313" key="2">
    <source>
        <dbReference type="EMBL" id="ESO95719.1"/>
    </source>
</evidence>
<sequence>MTALNVVISQPNHGPTPKKSRCGKKCFVATVVTLFLFLIFVALPGGILIIVHGRRVDSLGCILGGTALASTPALAIVVVCIGFFIRRRRRRSSGALALNHRRI</sequence>
<feature type="transmembrane region" description="Helical" evidence="1">
    <location>
        <begin position="62"/>
        <end position="85"/>
    </location>
</feature>
<dbReference type="RefSeq" id="XP_009053570.1">
    <property type="nucleotide sequence ID" value="XM_009055322.1"/>
</dbReference>
<keyword evidence="1" id="KW-0812">Transmembrane</keyword>
<dbReference type="GeneID" id="20248766"/>
<evidence type="ECO:0000313" key="3">
    <source>
        <dbReference type="Proteomes" id="UP000030746"/>
    </source>
</evidence>
<keyword evidence="1" id="KW-1133">Transmembrane helix</keyword>
<dbReference type="KEGG" id="lgi:LOTGIDRAFT_231926"/>
<reference evidence="2 3" key="1">
    <citation type="journal article" date="2013" name="Nature">
        <title>Insights into bilaterian evolution from three spiralian genomes.</title>
        <authorList>
            <person name="Simakov O."/>
            <person name="Marletaz F."/>
            <person name="Cho S.J."/>
            <person name="Edsinger-Gonzales E."/>
            <person name="Havlak P."/>
            <person name="Hellsten U."/>
            <person name="Kuo D.H."/>
            <person name="Larsson T."/>
            <person name="Lv J."/>
            <person name="Arendt D."/>
            <person name="Savage R."/>
            <person name="Osoegawa K."/>
            <person name="de Jong P."/>
            <person name="Grimwood J."/>
            <person name="Chapman J.A."/>
            <person name="Shapiro H."/>
            <person name="Aerts A."/>
            <person name="Otillar R.P."/>
            <person name="Terry A.Y."/>
            <person name="Boore J.L."/>
            <person name="Grigoriev I.V."/>
            <person name="Lindberg D.R."/>
            <person name="Seaver E.C."/>
            <person name="Weisblat D.A."/>
            <person name="Putnam N.H."/>
            <person name="Rokhsar D.S."/>
        </authorList>
    </citation>
    <scope>NUCLEOTIDE SEQUENCE [LARGE SCALE GENOMIC DNA]</scope>
</reference>
<keyword evidence="1" id="KW-0472">Membrane</keyword>
<evidence type="ECO:0000256" key="1">
    <source>
        <dbReference type="SAM" id="Phobius"/>
    </source>
</evidence>
<proteinExistence type="predicted"/>
<dbReference type="EMBL" id="KB201611">
    <property type="protein sequence ID" value="ESO95719.1"/>
    <property type="molecule type" value="Genomic_DNA"/>
</dbReference>